<dbReference type="Pfam" id="PF12937">
    <property type="entry name" value="F-box-like"/>
    <property type="match status" value="1"/>
</dbReference>
<dbReference type="InterPro" id="IPR001680">
    <property type="entry name" value="WD40_rpt"/>
</dbReference>
<evidence type="ECO:0000313" key="8">
    <source>
        <dbReference type="Proteomes" id="UP000095009"/>
    </source>
</evidence>
<name>A0A1E3PCN4_9ASCO</name>
<dbReference type="PRINTS" id="PR00320">
    <property type="entry name" value="GPROTEINBRPT"/>
</dbReference>
<proteinExistence type="predicted"/>
<feature type="repeat" description="WD" evidence="4">
    <location>
        <begin position="597"/>
        <end position="636"/>
    </location>
</feature>
<feature type="repeat" description="WD" evidence="4">
    <location>
        <begin position="460"/>
        <end position="501"/>
    </location>
</feature>
<dbReference type="GO" id="GO:1990756">
    <property type="term" value="F:ubiquitin-like ligase-substrate adaptor activity"/>
    <property type="evidence" value="ECO:0007669"/>
    <property type="project" value="EnsemblFungi"/>
</dbReference>
<evidence type="ECO:0000256" key="5">
    <source>
        <dbReference type="SAM" id="MobiDB-lite"/>
    </source>
</evidence>
<dbReference type="FunFam" id="2.130.10.10:FF:000715">
    <property type="entry name" value="F-box protein MET30"/>
    <property type="match status" value="1"/>
</dbReference>
<feature type="repeat" description="WD" evidence="4">
    <location>
        <begin position="381"/>
        <end position="420"/>
    </location>
</feature>
<dbReference type="PROSITE" id="PS50294">
    <property type="entry name" value="WD_REPEATS_REGION"/>
    <property type="match status" value="4"/>
</dbReference>
<dbReference type="PROSITE" id="PS50181">
    <property type="entry name" value="FBOX"/>
    <property type="match status" value="1"/>
</dbReference>
<dbReference type="PANTHER" id="PTHR19872:SF9">
    <property type="entry name" value="UBIQUITIN-BINDING SDF UBIQUITIN LIGASE COMPLEX SUBUNIT"/>
    <property type="match status" value="1"/>
</dbReference>
<gene>
    <name evidence="7" type="ORF">NADFUDRAFT_84543</name>
</gene>
<dbReference type="SUPFAM" id="SSF81383">
    <property type="entry name" value="F-box domain"/>
    <property type="match status" value="1"/>
</dbReference>
<dbReference type="SMART" id="SM00256">
    <property type="entry name" value="FBOX"/>
    <property type="match status" value="1"/>
</dbReference>
<dbReference type="OrthoDB" id="5580488at2759"/>
<sequence length="678" mass="74630">MTMSPSQQTKSSKSNTTPSRRPMNPPPTAYCYRHHPNLAPQPMDDLTDKQAQKTLASLTVADQASIRQIWSIFAAAPTLQRNLILQGLLSQCCFPQLSNVATLLKDMIRIDFISALPTEIAFKILCYLDTTSLTKAAQVSRAWRQFADDDVVWHRMCEQHIDKKCTKCGWGLPLLEKKRLRDSKRAMDQRAKRMRLGPMGAVPLTSIPAVAAPVSISNSGDSTTPTTGTIAFNNNNAVLGSNSEDHSVGVSPELPATPLERYSDSTIRSPIVVSDYLIQSDSHESNRISNSSHPLPESQAIVPSNSTVPTAAKTRPWKDVYSERWKVESNWRHGRYKLTEFRGHTDGIMCLQFDHQYLITGSYDTTVKVWDIETGELLRTLTGHVRGVRALAFDATKLITGSMDKTIRIWNYRTGACICTFRGHEDGVVSLDFDGKLIASGSADTTIKVWNFDTKSCFTLRGHCDWVNSVKIHSASNTLYSASDDSTIRMWDLETKKCIKVFGGPGSAVHGHIGQVQTVIPMILPDTTTPGAEGGTGGNVGDITISNHETNHVNTAEPQADNADALASTRPTHLLTSSLDNTIKLWDITSGECVRTLFGHVEGVWGIAADNFRIVSGAHDKLVKIWDVQSGRCWHTFSGHTAPVSCVGISDSRFCSASEDGVARMYRFDIDPSDEEMS</sequence>
<dbReference type="InterPro" id="IPR020472">
    <property type="entry name" value="WD40_PAC1"/>
</dbReference>
<reference evidence="7 8" key="1">
    <citation type="journal article" date="2016" name="Proc. Natl. Acad. Sci. U.S.A.">
        <title>Comparative genomics of biotechnologically important yeasts.</title>
        <authorList>
            <person name="Riley R."/>
            <person name="Haridas S."/>
            <person name="Wolfe K.H."/>
            <person name="Lopes M.R."/>
            <person name="Hittinger C.T."/>
            <person name="Goeker M."/>
            <person name="Salamov A.A."/>
            <person name="Wisecaver J.H."/>
            <person name="Long T.M."/>
            <person name="Calvey C.H."/>
            <person name="Aerts A.L."/>
            <person name="Barry K.W."/>
            <person name="Choi C."/>
            <person name="Clum A."/>
            <person name="Coughlan A.Y."/>
            <person name="Deshpande S."/>
            <person name="Douglass A.P."/>
            <person name="Hanson S.J."/>
            <person name="Klenk H.-P."/>
            <person name="LaButti K.M."/>
            <person name="Lapidus A."/>
            <person name="Lindquist E.A."/>
            <person name="Lipzen A.M."/>
            <person name="Meier-Kolthoff J.P."/>
            <person name="Ohm R.A."/>
            <person name="Otillar R.P."/>
            <person name="Pangilinan J.L."/>
            <person name="Peng Y."/>
            <person name="Rokas A."/>
            <person name="Rosa C.A."/>
            <person name="Scheuner C."/>
            <person name="Sibirny A.A."/>
            <person name="Slot J.C."/>
            <person name="Stielow J.B."/>
            <person name="Sun H."/>
            <person name="Kurtzman C.P."/>
            <person name="Blackwell M."/>
            <person name="Grigoriev I.V."/>
            <person name="Jeffries T.W."/>
        </authorList>
    </citation>
    <scope>NUCLEOTIDE SEQUENCE [LARGE SCALE GENOMIC DNA]</scope>
    <source>
        <strain evidence="7 8">DSM 6958</strain>
    </source>
</reference>
<dbReference type="Pfam" id="PF00400">
    <property type="entry name" value="WD40"/>
    <property type="match status" value="7"/>
</dbReference>
<organism evidence="7 8">
    <name type="scientific">Nadsonia fulvescens var. elongata DSM 6958</name>
    <dbReference type="NCBI Taxonomy" id="857566"/>
    <lineage>
        <taxon>Eukaryota</taxon>
        <taxon>Fungi</taxon>
        <taxon>Dikarya</taxon>
        <taxon>Ascomycota</taxon>
        <taxon>Saccharomycotina</taxon>
        <taxon>Dipodascomycetes</taxon>
        <taxon>Dipodascales</taxon>
        <taxon>Dipodascales incertae sedis</taxon>
        <taxon>Nadsonia</taxon>
    </lineage>
</organism>
<evidence type="ECO:0000256" key="3">
    <source>
        <dbReference type="ARBA" id="ARBA00022786"/>
    </source>
</evidence>
<dbReference type="InterPro" id="IPR015943">
    <property type="entry name" value="WD40/YVTN_repeat-like_dom_sf"/>
</dbReference>
<feature type="compositionally biased region" description="Low complexity" evidence="5">
    <location>
        <begin position="1"/>
        <end position="19"/>
    </location>
</feature>
<accession>A0A1E3PCN4</accession>
<dbReference type="InterPro" id="IPR051075">
    <property type="entry name" value="SCF_subunit_WD-repeat"/>
</dbReference>
<dbReference type="SUPFAM" id="SSF50978">
    <property type="entry name" value="WD40 repeat-like"/>
    <property type="match status" value="1"/>
</dbReference>
<dbReference type="CDD" id="cd22147">
    <property type="entry name" value="F-box_SpPof1-like"/>
    <property type="match status" value="1"/>
</dbReference>
<dbReference type="PROSITE" id="PS00678">
    <property type="entry name" value="WD_REPEATS_1"/>
    <property type="match status" value="5"/>
</dbReference>
<dbReference type="STRING" id="857566.A0A1E3PCN4"/>
<dbReference type="FunFam" id="1.20.1280.50:FF:000016">
    <property type="entry name" value="E3 ubiquitin ligase complex SCF subunit sconB"/>
    <property type="match status" value="1"/>
</dbReference>
<feature type="domain" description="F-box" evidence="6">
    <location>
        <begin position="110"/>
        <end position="156"/>
    </location>
</feature>
<dbReference type="InterPro" id="IPR036322">
    <property type="entry name" value="WD40_repeat_dom_sf"/>
</dbReference>
<feature type="region of interest" description="Disordered" evidence="5">
    <location>
        <begin position="283"/>
        <end position="302"/>
    </location>
</feature>
<evidence type="ECO:0000259" key="6">
    <source>
        <dbReference type="PROSITE" id="PS50181"/>
    </source>
</evidence>
<feature type="repeat" description="WD" evidence="4">
    <location>
        <begin position="574"/>
        <end position="596"/>
    </location>
</feature>
<dbReference type="PANTHER" id="PTHR19872">
    <property type="entry name" value="UBIQUITIN LIGASE SPECIFICITY FACTOR/HREP PROTEIN"/>
    <property type="match status" value="1"/>
</dbReference>
<dbReference type="EMBL" id="KV454416">
    <property type="protein sequence ID" value="ODQ63050.1"/>
    <property type="molecule type" value="Genomic_DNA"/>
</dbReference>
<feature type="repeat" description="WD" evidence="4">
    <location>
        <begin position="421"/>
        <end position="460"/>
    </location>
</feature>
<dbReference type="InterPro" id="IPR036047">
    <property type="entry name" value="F-box-like_dom_sf"/>
</dbReference>
<keyword evidence="2" id="KW-0677">Repeat</keyword>
<dbReference type="CDD" id="cd00200">
    <property type="entry name" value="WD40"/>
    <property type="match status" value="1"/>
</dbReference>
<dbReference type="AlphaFoldDB" id="A0A1E3PCN4"/>
<dbReference type="Gene3D" id="1.20.1280.50">
    <property type="match status" value="1"/>
</dbReference>
<dbReference type="InterPro" id="IPR019775">
    <property type="entry name" value="WD40_repeat_CS"/>
</dbReference>
<dbReference type="GO" id="GO:0019005">
    <property type="term" value="C:SCF ubiquitin ligase complex"/>
    <property type="evidence" value="ECO:0007669"/>
    <property type="project" value="EnsemblFungi"/>
</dbReference>
<keyword evidence="3" id="KW-0833">Ubl conjugation pathway</keyword>
<protein>
    <submittedName>
        <fullName evidence="7">WD40 repeat-like protein</fullName>
    </submittedName>
</protein>
<dbReference type="Proteomes" id="UP000095009">
    <property type="component" value="Unassembled WGS sequence"/>
</dbReference>
<evidence type="ECO:0000256" key="4">
    <source>
        <dbReference type="PROSITE-ProRule" id="PRU00221"/>
    </source>
</evidence>
<evidence type="ECO:0000256" key="1">
    <source>
        <dbReference type="ARBA" id="ARBA00022574"/>
    </source>
</evidence>
<keyword evidence="8" id="KW-1185">Reference proteome</keyword>
<feature type="region of interest" description="Disordered" evidence="5">
    <location>
        <begin position="1"/>
        <end position="30"/>
    </location>
</feature>
<feature type="repeat" description="WD" evidence="4">
    <location>
        <begin position="341"/>
        <end position="380"/>
    </location>
</feature>
<dbReference type="PROSITE" id="PS50082">
    <property type="entry name" value="WD_REPEATS_2"/>
    <property type="match status" value="6"/>
</dbReference>
<dbReference type="GO" id="GO:0031146">
    <property type="term" value="P:SCF-dependent proteasomal ubiquitin-dependent protein catabolic process"/>
    <property type="evidence" value="ECO:0007669"/>
    <property type="project" value="UniProtKB-ARBA"/>
</dbReference>
<evidence type="ECO:0000313" key="7">
    <source>
        <dbReference type="EMBL" id="ODQ63050.1"/>
    </source>
</evidence>
<dbReference type="InterPro" id="IPR001810">
    <property type="entry name" value="F-box_dom"/>
</dbReference>
<dbReference type="SMART" id="SM00320">
    <property type="entry name" value="WD40"/>
    <property type="match status" value="7"/>
</dbReference>
<keyword evidence="1 4" id="KW-0853">WD repeat</keyword>
<dbReference type="Gene3D" id="2.130.10.10">
    <property type="entry name" value="YVTN repeat-like/Quinoprotein amine dehydrogenase"/>
    <property type="match status" value="2"/>
</dbReference>
<evidence type="ECO:0000256" key="2">
    <source>
        <dbReference type="ARBA" id="ARBA00022737"/>
    </source>
</evidence>